<evidence type="ECO:0000313" key="3">
    <source>
        <dbReference type="EMBL" id="GAA0151699.1"/>
    </source>
</evidence>
<dbReference type="Proteomes" id="UP001454036">
    <property type="component" value="Unassembled WGS sequence"/>
</dbReference>
<dbReference type="EMBL" id="BAABME010017876">
    <property type="protein sequence ID" value="GAA0151699.1"/>
    <property type="molecule type" value="Genomic_DNA"/>
</dbReference>
<feature type="region of interest" description="Disordered" evidence="1">
    <location>
        <begin position="1"/>
        <end position="22"/>
    </location>
</feature>
<dbReference type="InterPro" id="IPR043502">
    <property type="entry name" value="DNA/RNA_pol_sf"/>
</dbReference>
<dbReference type="Pfam" id="PF00078">
    <property type="entry name" value="RVT_1"/>
    <property type="match status" value="1"/>
</dbReference>
<evidence type="ECO:0000256" key="1">
    <source>
        <dbReference type="SAM" id="MobiDB-lite"/>
    </source>
</evidence>
<feature type="domain" description="Reverse transcriptase" evidence="2">
    <location>
        <begin position="139"/>
        <end position="371"/>
    </location>
</feature>
<evidence type="ECO:0000259" key="2">
    <source>
        <dbReference type="PROSITE" id="PS50878"/>
    </source>
</evidence>
<protein>
    <submittedName>
        <fullName evidence="3">Reverse transcriptase</fullName>
    </submittedName>
</protein>
<dbReference type="SUPFAM" id="SSF56672">
    <property type="entry name" value="DNA/RNA polymerases"/>
    <property type="match status" value="1"/>
</dbReference>
<evidence type="ECO:0000313" key="4">
    <source>
        <dbReference type="Proteomes" id="UP001454036"/>
    </source>
</evidence>
<dbReference type="InterPro" id="IPR000477">
    <property type="entry name" value="RT_dom"/>
</dbReference>
<proteinExistence type="predicted"/>
<dbReference type="GO" id="GO:0003964">
    <property type="term" value="F:RNA-directed DNA polymerase activity"/>
    <property type="evidence" value="ECO:0007669"/>
    <property type="project" value="UniProtKB-KW"/>
</dbReference>
<organism evidence="3 4">
    <name type="scientific">Lithospermum erythrorhizon</name>
    <name type="common">Purple gromwell</name>
    <name type="synonym">Lithospermum officinale var. erythrorhizon</name>
    <dbReference type="NCBI Taxonomy" id="34254"/>
    <lineage>
        <taxon>Eukaryota</taxon>
        <taxon>Viridiplantae</taxon>
        <taxon>Streptophyta</taxon>
        <taxon>Embryophyta</taxon>
        <taxon>Tracheophyta</taxon>
        <taxon>Spermatophyta</taxon>
        <taxon>Magnoliopsida</taxon>
        <taxon>eudicotyledons</taxon>
        <taxon>Gunneridae</taxon>
        <taxon>Pentapetalae</taxon>
        <taxon>asterids</taxon>
        <taxon>lamiids</taxon>
        <taxon>Boraginales</taxon>
        <taxon>Boraginaceae</taxon>
        <taxon>Boraginoideae</taxon>
        <taxon>Lithospermeae</taxon>
        <taxon>Lithospermum</taxon>
    </lineage>
</organism>
<reference evidence="3 4" key="1">
    <citation type="submission" date="2024-01" db="EMBL/GenBank/DDBJ databases">
        <title>The complete chloroplast genome sequence of Lithospermum erythrorhizon: insights into the phylogenetic relationship among Boraginaceae species and the maternal lineages of purple gromwells.</title>
        <authorList>
            <person name="Okada T."/>
            <person name="Watanabe K."/>
        </authorList>
    </citation>
    <scope>NUCLEOTIDE SEQUENCE [LARGE SCALE GENOMIC DNA]</scope>
</reference>
<dbReference type="AlphaFoldDB" id="A0AAV3PIZ0"/>
<keyword evidence="4" id="KW-1185">Reference proteome</keyword>
<dbReference type="PROSITE" id="PS50878">
    <property type="entry name" value="RT_POL"/>
    <property type="match status" value="1"/>
</dbReference>
<name>A0AAV3PIZ0_LITER</name>
<dbReference type="CDD" id="cd01650">
    <property type="entry name" value="RT_nLTR_like"/>
    <property type="match status" value="1"/>
</dbReference>
<accession>A0AAV3PIZ0</accession>
<keyword evidence="3" id="KW-0695">RNA-directed DNA polymerase</keyword>
<dbReference type="PANTHER" id="PTHR33116:SF84">
    <property type="entry name" value="RNA-DIRECTED DNA POLYMERASE"/>
    <property type="match status" value="1"/>
</dbReference>
<gene>
    <name evidence="3" type="ORF">LIER_37341</name>
</gene>
<dbReference type="PANTHER" id="PTHR33116">
    <property type="entry name" value="REVERSE TRANSCRIPTASE ZINC-BINDING DOMAIN-CONTAINING PROTEIN-RELATED-RELATED"/>
    <property type="match status" value="1"/>
</dbReference>
<keyword evidence="3" id="KW-0808">Transferase</keyword>
<comment type="caution">
    <text evidence="3">The sequence shown here is derived from an EMBL/GenBank/DDBJ whole genome shotgun (WGS) entry which is preliminary data.</text>
</comment>
<sequence length="510" mass="58138">MGSESSNIVGRSHKHLGENSNTVEGKSVESYVEAAQGKVREYWRMDLAYIQPMRVDDKPMVDLPPSVIMAGVELWKHTSIRYVLGYNPTFGEMEKFLHSLRKAERVHQISHSQECPIGTYGEVECTTNYGRELYEVISYIFATGEILAKVNATTIALIPKTTNPRTVAEFRPIACCNNLYKCVTKNLIGDNIHMLQELVQGYRKEDGNSRAALKIDLKKAYDTIEWGALWCVMEDMKFPPRFIYLVQQCVEGANFLICINGTLKGWFRSSRGVRQGDPMSLYLFLMVLEDLEITHLSFADDMILLSSANASNFKAIKEVLEEFGELTGLQLNCQKSKIYFGSTKQEVKTQIRKLMGMEEDSLLMTYLGIPLSSRKLGKEDYSKLIAKICNSISNWQARHLSLAGIALLIRTSIFGLQNFWCSQVPIPKYVIEEVESRIRSFLWSGKEGGRSIAKVSWNTICLPLKGGLGFKNMQKESLWMKWVHIIRLKGVSIWAYKKKESDPWLWKKVL</sequence>
<keyword evidence="3" id="KW-0548">Nucleotidyltransferase</keyword>